<organism evidence="1 2">
    <name type="scientific">Sphingomonas glacialis</name>
    <dbReference type="NCBI Taxonomy" id="658225"/>
    <lineage>
        <taxon>Bacteria</taxon>
        <taxon>Pseudomonadati</taxon>
        <taxon>Pseudomonadota</taxon>
        <taxon>Alphaproteobacteria</taxon>
        <taxon>Sphingomonadales</taxon>
        <taxon>Sphingomonadaceae</taxon>
        <taxon>Sphingomonas</taxon>
    </lineage>
</organism>
<accession>A0ABQ3LUX4</accession>
<comment type="caution">
    <text evidence="1">The sequence shown here is derived from an EMBL/GenBank/DDBJ whole genome shotgun (WGS) entry which is preliminary data.</text>
</comment>
<evidence type="ECO:0000313" key="1">
    <source>
        <dbReference type="EMBL" id="GHH18892.1"/>
    </source>
</evidence>
<proteinExistence type="predicted"/>
<keyword evidence="2" id="KW-1185">Reference proteome</keyword>
<name>A0ABQ3LUX4_9SPHN</name>
<evidence type="ECO:0000313" key="2">
    <source>
        <dbReference type="Proteomes" id="UP000652430"/>
    </source>
</evidence>
<reference evidence="2" key="1">
    <citation type="journal article" date="2019" name="Int. J. Syst. Evol. Microbiol.">
        <title>The Global Catalogue of Microorganisms (GCM) 10K type strain sequencing project: providing services to taxonomists for standard genome sequencing and annotation.</title>
        <authorList>
            <consortium name="The Broad Institute Genomics Platform"/>
            <consortium name="The Broad Institute Genome Sequencing Center for Infectious Disease"/>
            <person name="Wu L."/>
            <person name="Ma J."/>
        </authorList>
    </citation>
    <scope>NUCLEOTIDE SEQUENCE [LARGE SCALE GENOMIC DNA]</scope>
    <source>
        <strain evidence="2">CGMCC 1.8957</strain>
    </source>
</reference>
<sequence length="64" mass="7021">MANHRQAGPPPKRVKRIAAAEAAKTSKPITTARMADRKENVTRNSANICQAYALWTQEDTGNRG</sequence>
<dbReference type="EMBL" id="BNAQ01000003">
    <property type="protein sequence ID" value="GHH18892.1"/>
    <property type="molecule type" value="Genomic_DNA"/>
</dbReference>
<gene>
    <name evidence="1" type="ORF">GCM10008023_25340</name>
</gene>
<protein>
    <submittedName>
        <fullName evidence="1">Uncharacterized protein</fullName>
    </submittedName>
</protein>
<dbReference type="Proteomes" id="UP000652430">
    <property type="component" value="Unassembled WGS sequence"/>
</dbReference>